<dbReference type="RefSeq" id="WP_010580945.1">
    <property type="nucleotide sequence ID" value="NZ_AHYZ01000136.1"/>
</dbReference>
<evidence type="ECO:0000313" key="2">
    <source>
        <dbReference type="Proteomes" id="UP000051576"/>
    </source>
</evidence>
<accession>A0A0R2CBK0</accession>
<comment type="caution">
    <text evidence="1">The sequence shown here is derived from an EMBL/GenBank/DDBJ whole genome shotgun (WGS) entry which is preliminary data.</text>
</comment>
<dbReference type="AlphaFoldDB" id="A0A0R2CBK0"/>
<sequence length="325" mass="38943">MIGSPLYTRAFKRLTLPAAARLRLVLRQVQASIDQNGFLQIKRQQFYPRLPPHADFLVEFRKQVRRAFPAKSLRAYARDPAQPQLAELAGEIHLFRSYLDWQSIRYIRTNFSGQTDFKKLQNYGQLFKIKLDYSTSARFHNRYLLNKKFSYPQNFKVQVDSWHRMSEFILEIDTQKFVTEWDVYRQLTNQLIDSNKNTYPLSVLSAVANTGSFNFGLPKGRWAWLLKFNDTHQRLDVMHPTDPQIRRWLLKRKFRTPSSYRRQGEYIDLIVTNKDFASWQKVPIPNRRMVYLDFRRFYQQSLPARNRGFADYWQQRGNKVFNFSE</sequence>
<proteinExistence type="predicted"/>
<protein>
    <recommendedName>
        <fullName evidence="3">DUF3114 domain-containing protein</fullName>
    </recommendedName>
</protein>
<keyword evidence="2" id="KW-1185">Reference proteome</keyword>
<dbReference type="PATRIC" id="fig|1133569.4.peg.1000"/>
<reference evidence="1 2" key="1">
    <citation type="journal article" date="2015" name="Genome Announc.">
        <title>Expanding the biotechnology potential of lactobacilli through comparative genomics of 213 strains and associated genera.</title>
        <authorList>
            <person name="Sun Z."/>
            <person name="Harris H.M."/>
            <person name="McCann A."/>
            <person name="Guo C."/>
            <person name="Argimon S."/>
            <person name="Zhang W."/>
            <person name="Yang X."/>
            <person name="Jeffery I.B."/>
            <person name="Cooney J.C."/>
            <person name="Kagawa T.F."/>
            <person name="Liu W."/>
            <person name="Song Y."/>
            <person name="Salvetti E."/>
            <person name="Wrobel A."/>
            <person name="Rasinkangas P."/>
            <person name="Parkhill J."/>
            <person name="Rea M.C."/>
            <person name="O'Sullivan O."/>
            <person name="Ritari J."/>
            <person name="Douillard F.P."/>
            <person name="Paul Ross R."/>
            <person name="Yang R."/>
            <person name="Briner A.E."/>
            <person name="Felis G.E."/>
            <person name="de Vos W.M."/>
            <person name="Barrangou R."/>
            <person name="Klaenhammer T.R."/>
            <person name="Caufield P.W."/>
            <person name="Cui Y."/>
            <person name="Zhang H."/>
            <person name="O'Toole P.W."/>
        </authorList>
    </citation>
    <scope>NUCLEOTIDE SEQUENCE [LARGE SCALE GENOMIC DNA]</scope>
    <source>
        <strain evidence="1 2">DSM 20605</strain>
    </source>
</reference>
<dbReference type="Pfam" id="PF11311">
    <property type="entry name" value="DUF3114"/>
    <property type="match status" value="1"/>
</dbReference>
<dbReference type="EMBL" id="AYYX01000024">
    <property type="protein sequence ID" value="KRM88704.1"/>
    <property type="molecule type" value="Genomic_DNA"/>
</dbReference>
<dbReference type="Proteomes" id="UP000051576">
    <property type="component" value="Unassembled WGS sequence"/>
</dbReference>
<organism evidence="1 2">
    <name type="scientific">Liquorilactobacillus vini DSM 20605</name>
    <dbReference type="NCBI Taxonomy" id="1133569"/>
    <lineage>
        <taxon>Bacteria</taxon>
        <taxon>Bacillati</taxon>
        <taxon>Bacillota</taxon>
        <taxon>Bacilli</taxon>
        <taxon>Lactobacillales</taxon>
        <taxon>Lactobacillaceae</taxon>
        <taxon>Liquorilactobacillus</taxon>
    </lineage>
</organism>
<evidence type="ECO:0008006" key="3">
    <source>
        <dbReference type="Google" id="ProtNLM"/>
    </source>
</evidence>
<gene>
    <name evidence="1" type="ORF">FD21_GL000902</name>
</gene>
<evidence type="ECO:0000313" key="1">
    <source>
        <dbReference type="EMBL" id="KRM88704.1"/>
    </source>
</evidence>
<dbReference type="eggNOG" id="ENOG5032UAI">
    <property type="taxonomic scope" value="Bacteria"/>
</dbReference>
<dbReference type="InterPro" id="IPR021462">
    <property type="entry name" value="DUF3114"/>
</dbReference>
<name>A0A0R2CBK0_9LACO</name>